<evidence type="ECO:0000313" key="1">
    <source>
        <dbReference type="EMBL" id="MDC8832848.1"/>
    </source>
</evidence>
<sequence length="127" mass="14233">MTRLENMKARYKSEPTIISQLPLKLPNGCEVSEISSSCADCGTEVPHQHLRGHVSRPIPDAVAFNGHGLCSTCITIFPLHGRVRAHGDGMRMEWIKGGRWVSGMLESDTLTGKLRLWLKRQLRTLVR</sequence>
<protein>
    <submittedName>
        <fullName evidence="1">Uncharacterized protein</fullName>
    </submittedName>
</protein>
<organism evidence="1 2">
    <name type="scientific">Alteromonas gilva</name>
    <dbReference type="NCBI Taxonomy" id="2987522"/>
    <lineage>
        <taxon>Bacteria</taxon>
        <taxon>Pseudomonadati</taxon>
        <taxon>Pseudomonadota</taxon>
        <taxon>Gammaproteobacteria</taxon>
        <taxon>Alteromonadales</taxon>
        <taxon>Alteromonadaceae</taxon>
        <taxon>Alteromonas/Salinimonas group</taxon>
        <taxon>Alteromonas</taxon>
    </lineage>
</organism>
<dbReference type="Proteomes" id="UP001218788">
    <property type="component" value="Unassembled WGS sequence"/>
</dbReference>
<comment type="caution">
    <text evidence="1">The sequence shown here is derived from an EMBL/GenBank/DDBJ whole genome shotgun (WGS) entry which is preliminary data.</text>
</comment>
<dbReference type="RefSeq" id="WP_273642737.1">
    <property type="nucleotide sequence ID" value="NZ_JAQQXP010000004.1"/>
</dbReference>
<reference evidence="1 2" key="1">
    <citation type="submission" date="2022-10" db="EMBL/GenBank/DDBJ databases">
        <title>Alteromonas sp. chi3 Genome sequencing.</title>
        <authorList>
            <person name="Park S."/>
        </authorList>
    </citation>
    <scope>NUCLEOTIDE SEQUENCE [LARGE SCALE GENOMIC DNA]</scope>
    <source>
        <strain evidence="2">chi3</strain>
    </source>
</reference>
<proteinExistence type="predicted"/>
<gene>
    <name evidence="1" type="ORF">OIK42_19010</name>
</gene>
<keyword evidence="2" id="KW-1185">Reference proteome</keyword>
<dbReference type="EMBL" id="JAQQXP010000004">
    <property type="protein sequence ID" value="MDC8832848.1"/>
    <property type="molecule type" value="Genomic_DNA"/>
</dbReference>
<accession>A0ABT5L700</accession>
<name>A0ABT5L700_9ALTE</name>
<evidence type="ECO:0000313" key="2">
    <source>
        <dbReference type="Proteomes" id="UP001218788"/>
    </source>
</evidence>